<dbReference type="InterPro" id="IPR000620">
    <property type="entry name" value="EamA_dom"/>
</dbReference>
<reference evidence="8 9" key="1">
    <citation type="submission" date="2017-04" db="EMBL/GenBank/DDBJ databases">
        <authorList>
            <person name="Afonso C.L."/>
            <person name="Miller P.J."/>
            <person name="Scott M.A."/>
            <person name="Spackman E."/>
            <person name="Goraichik I."/>
            <person name="Dimitrov K.M."/>
            <person name="Suarez D.L."/>
            <person name="Swayne D.E."/>
        </authorList>
    </citation>
    <scope>NUCLEOTIDE SEQUENCE [LARGE SCALE GENOMIC DNA]</scope>
    <source>
        <strain evidence="8 9">ToBE</strain>
    </source>
</reference>
<dbReference type="AlphaFoldDB" id="A0A1W1VZD8"/>
<evidence type="ECO:0000256" key="5">
    <source>
        <dbReference type="ARBA" id="ARBA00023136"/>
    </source>
</evidence>
<evidence type="ECO:0000313" key="9">
    <source>
        <dbReference type="Proteomes" id="UP000192569"/>
    </source>
</evidence>
<dbReference type="InterPro" id="IPR037185">
    <property type="entry name" value="EmrE-like"/>
</dbReference>
<name>A0A1W1VZD8_9FIRM</name>
<dbReference type="PANTHER" id="PTHR32322">
    <property type="entry name" value="INNER MEMBRANE TRANSPORTER"/>
    <property type="match status" value="1"/>
</dbReference>
<evidence type="ECO:0000313" key="8">
    <source>
        <dbReference type="EMBL" id="SMB98706.1"/>
    </source>
</evidence>
<dbReference type="SUPFAM" id="SSF103481">
    <property type="entry name" value="Multidrug resistance efflux transporter EmrE"/>
    <property type="match status" value="1"/>
</dbReference>
<feature type="transmembrane region" description="Helical" evidence="6">
    <location>
        <begin position="96"/>
        <end position="114"/>
    </location>
</feature>
<dbReference type="Proteomes" id="UP000192569">
    <property type="component" value="Chromosome I"/>
</dbReference>
<evidence type="ECO:0000256" key="2">
    <source>
        <dbReference type="ARBA" id="ARBA00007362"/>
    </source>
</evidence>
<keyword evidence="5 6" id="KW-0472">Membrane</keyword>
<keyword evidence="4 6" id="KW-1133">Transmembrane helix</keyword>
<accession>A0A1W1VZD8</accession>
<gene>
    <name evidence="8" type="ORF">SAMN00808754_2507</name>
</gene>
<comment type="subcellular location">
    <subcellularLocation>
        <location evidence="1">Membrane</location>
        <topology evidence="1">Multi-pass membrane protein</topology>
    </subcellularLocation>
</comment>
<dbReference type="Gene3D" id="1.10.3730.20">
    <property type="match status" value="1"/>
</dbReference>
<evidence type="ECO:0000256" key="3">
    <source>
        <dbReference type="ARBA" id="ARBA00022692"/>
    </source>
</evidence>
<sequence>MSWVFWALLAMICWGLGPIFAKLGLVKSDPFSALLARTLGVFVVLVLWGAATAGLGNLKTFDARTWALLIAEGLAASVIGHFAYFKALQAGKVSSVAPIVASYPVLALLLAALLLGEKITLMRGIGAGLIVLGVFLVQRF</sequence>
<feature type="transmembrane region" description="Helical" evidence="6">
    <location>
        <begin position="121"/>
        <end position="138"/>
    </location>
</feature>
<evidence type="ECO:0000256" key="4">
    <source>
        <dbReference type="ARBA" id="ARBA00022989"/>
    </source>
</evidence>
<organism evidence="8 9">
    <name type="scientific">Thermanaeromonas toyohensis ToBE</name>
    <dbReference type="NCBI Taxonomy" id="698762"/>
    <lineage>
        <taxon>Bacteria</taxon>
        <taxon>Bacillati</taxon>
        <taxon>Bacillota</taxon>
        <taxon>Clostridia</taxon>
        <taxon>Neomoorellales</taxon>
        <taxon>Neomoorellaceae</taxon>
        <taxon>Thermanaeromonas</taxon>
    </lineage>
</organism>
<evidence type="ECO:0000256" key="1">
    <source>
        <dbReference type="ARBA" id="ARBA00004141"/>
    </source>
</evidence>
<dbReference type="OrthoDB" id="9806718at2"/>
<keyword evidence="3 6" id="KW-0812">Transmembrane</keyword>
<proteinExistence type="inferred from homology"/>
<feature type="transmembrane region" description="Helical" evidence="6">
    <location>
        <begin position="31"/>
        <end position="53"/>
    </location>
</feature>
<dbReference type="GO" id="GO:0016020">
    <property type="term" value="C:membrane"/>
    <property type="evidence" value="ECO:0007669"/>
    <property type="project" value="UniProtKB-SubCell"/>
</dbReference>
<protein>
    <submittedName>
        <fullName evidence="8">Transporter family protein</fullName>
    </submittedName>
</protein>
<dbReference type="RefSeq" id="WP_084666101.1">
    <property type="nucleotide sequence ID" value="NZ_LT838272.1"/>
</dbReference>
<evidence type="ECO:0000256" key="6">
    <source>
        <dbReference type="SAM" id="Phobius"/>
    </source>
</evidence>
<dbReference type="Pfam" id="PF00892">
    <property type="entry name" value="EamA"/>
    <property type="match status" value="1"/>
</dbReference>
<feature type="transmembrane region" description="Helical" evidence="6">
    <location>
        <begin position="65"/>
        <end position="84"/>
    </location>
</feature>
<dbReference type="InterPro" id="IPR050638">
    <property type="entry name" value="AA-Vitamin_Transporters"/>
</dbReference>
<feature type="domain" description="EamA" evidence="7">
    <location>
        <begin position="1"/>
        <end position="137"/>
    </location>
</feature>
<evidence type="ECO:0000259" key="7">
    <source>
        <dbReference type="Pfam" id="PF00892"/>
    </source>
</evidence>
<dbReference type="PANTHER" id="PTHR32322:SF2">
    <property type="entry name" value="EAMA DOMAIN-CONTAINING PROTEIN"/>
    <property type="match status" value="1"/>
</dbReference>
<comment type="similarity">
    <text evidence="2">Belongs to the EamA transporter family.</text>
</comment>
<keyword evidence="9" id="KW-1185">Reference proteome</keyword>
<dbReference type="EMBL" id="LT838272">
    <property type="protein sequence ID" value="SMB98706.1"/>
    <property type="molecule type" value="Genomic_DNA"/>
</dbReference>
<dbReference type="STRING" id="698762.SAMN00808754_2507"/>